<dbReference type="EMBL" id="KQ971311">
    <property type="protein sequence ID" value="KYB29447.1"/>
    <property type="molecule type" value="Genomic_DNA"/>
</dbReference>
<dbReference type="Proteomes" id="UP000007266">
    <property type="component" value="Linkage group 2"/>
</dbReference>
<evidence type="ECO:0000313" key="2">
    <source>
        <dbReference type="Proteomes" id="UP000007266"/>
    </source>
</evidence>
<keyword evidence="2" id="KW-1185">Reference proteome</keyword>
<dbReference type="InParanoid" id="A0A139WNK5"/>
<reference evidence="1 2" key="2">
    <citation type="journal article" date="2010" name="Nucleic Acids Res.">
        <title>BeetleBase in 2010: revisions to provide comprehensive genomic information for Tribolium castaneum.</title>
        <authorList>
            <person name="Kim H.S."/>
            <person name="Murphy T."/>
            <person name="Xia J."/>
            <person name="Caragea D."/>
            <person name="Park Y."/>
            <person name="Beeman R.W."/>
            <person name="Lorenzen M.D."/>
            <person name="Butcher S."/>
            <person name="Manak J.R."/>
            <person name="Brown S.J."/>
        </authorList>
    </citation>
    <scope>GENOME REANNOTATION</scope>
    <source>
        <strain evidence="1 2">Georgia GA2</strain>
    </source>
</reference>
<accession>A0A139WNK5</accession>
<gene>
    <name evidence="1" type="primary">AUGUSTUS-3.0.2_31987</name>
    <name evidence="1" type="ORF">TcasGA2_TC031987</name>
</gene>
<sequence>MAVTVYPNVKLECVRRASMWCGGSCRRHSRQKGTAAVVFEFPAGEGA</sequence>
<dbReference type="AlphaFoldDB" id="A0A139WNK5"/>
<organism evidence="1 2">
    <name type="scientific">Tribolium castaneum</name>
    <name type="common">Red flour beetle</name>
    <dbReference type="NCBI Taxonomy" id="7070"/>
    <lineage>
        <taxon>Eukaryota</taxon>
        <taxon>Metazoa</taxon>
        <taxon>Ecdysozoa</taxon>
        <taxon>Arthropoda</taxon>
        <taxon>Hexapoda</taxon>
        <taxon>Insecta</taxon>
        <taxon>Pterygota</taxon>
        <taxon>Neoptera</taxon>
        <taxon>Endopterygota</taxon>
        <taxon>Coleoptera</taxon>
        <taxon>Polyphaga</taxon>
        <taxon>Cucujiformia</taxon>
        <taxon>Tenebrionidae</taxon>
        <taxon>Tenebrionidae incertae sedis</taxon>
        <taxon>Tribolium</taxon>
    </lineage>
</organism>
<proteinExistence type="predicted"/>
<name>A0A139WNK5_TRICA</name>
<reference evidence="1 2" key="1">
    <citation type="journal article" date="2008" name="Nature">
        <title>The genome of the model beetle and pest Tribolium castaneum.</title>
        <authorList>
            <consortium name="Tribolium Genome Sequencing Consortium"/>
            <person name="Richards S."/>
            <person name="Gibbs R.A."/>
            <person name="Weinstock G.M."/>
            <person name="Brown S.J."/>
            <person name="Denell R."/>
            <person name="Beeman R.W."/>
            <person name="Gibbs R."/>
            <person name="Beeman R.W."/>
            <person name="Brown S.J."/>
            <person name="Bucher G."/>
            <person name="Friedrich M."/>
            <person name="Grimmelikhuijzen C.J."/>
            <person name="Klingler M."/>
            <person name="Lorenzen M."/>
            <person name="Richards S."/>
            <person name="Roth S."/>
            <person name="Schroder R."/>
            <person name="Tautz D."/>
            <person name="Zdobnov E.M."/>
            <person name="Muzny D."/>
            <person name="Gibbs R.A."/>
            <person name="Weinstock G.M."/>
            <person name="Attaway T."/>
            <person name="Bell S."/>
            <person name="Buhay C.J."/>
            <person name="Chandrabose M.N."/>
            <person name="Chavez D."/>
            <person name="Clerk-Blankenburg K.P."/>
            <person name="Cree A."/>
            <person name="Dao M."/>
            <person name="Davis C."/>
            <person name="Chacko J."/>
            <person name="Dinh H."/>
            <person name="Dugan-Rocha S."/>
            <person name="Fowler G."/>
            <person name="Garner T.T."/>
            <person name="Garnes J."/>
            <person name="Gnirke A."/>
            <person name="Hawes A."/>
            <person name="Hernandez J."/>
            <person name="Hines S."/>
            <person name="Holder M."/>
            <person name="Hume J."/>
            <person name="Jhangiani S.N."/>
            <person name="Joshi V."/>
            <person name="Khan Z.M."/>
            <person name="Jackson L."/>
            <person name="Kovar C."/>
            <person name="Kowis A."/>
            <person name="Lee S."/>
            <person name="Lewis L.R."/>
            <person name="Margolis J."/>
            <person name="Morgan M."/>
            <person name="Nazareth L.V."/>
            <person name="Nguyen N."/>
            <person name="Okwuonu G."/>
            <person name="Parker D."/>
            <person name="Richards S."/>
            <person name="Ruiz S.J."/>
            <person name="Santibanez J."/>
            <person name="Savard J."/>
            <person name="Scherer S.E."/>
            <person name="Schneider B."/>
            <person name="Sodergren E."/>
            <person name="Tautz D."/>
            <person name="Vattahil S."/>
            <person name="Villasana D."/>
            <person name="White C.S."/>
            <person name="Wright R."/>
            <person name="Park Y."/>
            <person name="Beeman R.W."/>
            <person name="Lord J."/>
            <person name="Oppert B."/>
            <person name="Lorenzen M."/>
            <person name="Brown S."/>
            <person name="Wang L."/>
            <person name="Savard J."/>
            <person name="Tautz D."/>
            <person name="Richards S."/>
            <person name="Weinstock G."/>
            <person name="Gibbs R.A."/>
            <person name="Liu Y."/>
            <person name="Worley K."/>
            <person name="Weinstock G."/>
            <person name="Elsik C.G."/>
            <person name="Reese J.T."/>
            <person name="Elhaik E."/>
            <person name="Landan G."/>
            <person name="Graur D."/>
            <person name="Arensburger P."/>
            <person name="Atkinson P."/>
            <person name="Beeman R.W."/>
            <person name="Beidler J."/>
            <person name="Brown S.J."/>
            <person name="Demuth J.P."/>
            <person name="Drury D.W."/>
            <person name="Du Y.Z."/>
            <person name="Fujiwara H."/>
            <person name="Lorenzen M."/>
            <person name="Maselli V."/>
            <person name="Osanai M."/>
            <person name="Park Y."/>
            <person name="Robertson H.M."/>
            <person name="Tu Z."/>
            <person name="Wang J.J."/>
            <person name="Wang S."/>
            <person name="Richards S."/>
            <person name="Song H."/>
            <person name="Zhang L."/>
            <person name="Sodergren E."/>
            <person name="Werner D."/>
            <person name="Stanke M."/>
            <person name="Morgenstern B."/>
            <person name="Solovyev V."/>
            <person name="Kosarev P."/>
            <person name="Brown G."/>
            <person name="Chen H.C."/>
            <person name="Ermolaeva O."/>
            <person name="Hlavina W."/>
            <person name="Kapustin Y."/>
            <person name="Kiryutin B."/>
            <person name="Kitts P."/>
            <person name="Maglott D."/>
            <person name="Pruitt K."/>
            <person name="Sapojnikov V."/>
            <person name="Souvorov A."/>
            <person name="Mackey A.J."/>
            <person name="Waterhouse R.M."/>
            <person name="Wyder S."/>
            <person name="Zdobnov E.M."/>
            <person name="Zdobnov E.M."/>
            <person name="Wyder S."/>
            <person name="Kriventseva E.V."/>
            <person name="Kadowaki T."/>
            <person name="Bork P."/>
            <person name="Aranda M."/>
            <person name="Bao R."/>
            <person name="Beermann A."/>
            <person name="Berns N."/>
            <person name="Bolognesi R."/>
            <person name="Bonneton F."/>
            <person name="Bopp D."/>
            <person name="Brown S.J."/>
            <person name="Bucher G."/>
            <person name="Butts T."/>
            <person name="Chaumot A."/>
            <person name="Denell R.E."/>
            <person name="Ferrier D.E."/>
            <person name="Friedrich M."/>
            <person name="Gordon C.M."/>
            <person name="Jindra M."/>
            <person name="Klingler M."/>
            <person name="Lan Q."/>
            <person name="Lattorff H.M."/>
            <person name="Laudet V."/>
            <person name="von Levetsow C."/>
            <person name="Liu Z."/>
            <person name="Lutz R."/>
            <person name="Lynch J.A."/>
            <person name="da Fonseca R.N."/>
            <person name="Posnien N."/>
            <person name="Reuter R."/>
            <person name="Roth S."/>
            <person name="Savard J."/>
            <person name="Schinko J.B."/>
            <person name="Schmitt C."/>
            <person name="Schoppmeier M."/>
            <person name="Schroder R."/>
            <person name="Shippy T.D."/>
            <person name="Simonnet F."/>
            <person name="Marques-Souza H."/>
            <person name="Tautz D."/>
            <person name="Tomoyasu Y."/>
            <person name="Trauner J."/>
            <person name="Van der Zee M."/>
            <person name="Vervoort M."/>
            <person name="Wittkopp N."/>
            <person name="Wimmer E.A."/>
            <person name="Yang X."/>
            <person name="Jones A.K."/>
            <person name="Sattelle D.B."/>
            <person name="Ebert P.R."/>
            <person name="Nelson D."/>
            <person name="Scott J.G."/>
            <person name="Beeman R.W."/>
            <person name="Muthukrishnan S."/>
            <person name="Kramer K.J."/>
            <person name="Arakane Y."/>
            <person name="Beeman R.W."/>
            <person name="Zhu Q."/>
            <person name="Hogenkamp D."/>
            <person name="Dixit R."/>
            <person name="Oppert B."/>
            <person name="Jiang H."/>
            <person name="Zou Z."/>
            <person name="Marshall J."/>
            <person name="Elpidina E."/>
            <person name="Vinokurov K."/>
            <person name="Oppert C."/>
            <person name="Zou Z."/>
            <person name="Evans J."/>
            <person name="Lu Z."/>
            <person name="Zhao P."/>
            <person name="Sumathipala N."/>
            <person name="Altincicek B."/>
            <person name="Vilcinskas A."/>
            <person name="Williams M."/>
            <person name="Hultmark D."/>
            <person name="Hetru C."/>
            <person name="Jiang H."/>
            <person name="Grimmelikhuijzen C.J."/>
            <person name="Hauser F."/>
            <person name="Cazzamali G."/>
            <person name="Williamson M."/>
            <person name="Park Y."/>
            <person name="Li B."/>
            <person name="Tanaka Y."/>
            <person name="Predel R."/>
            <person name="Neupert S."/>
            <person name="Schachtner J."/>
            <person name="Verleyen P."/>
            <person name="Raible F."/>
            <person name="Bork P."/>
            <person name="Friedrich M."/>
            <person name="Walden K.K."/>
            <person name="Robertson H.M."/>
            <person name="Angeli S."/>
            <person name="Foret S."/>
            <person name="Bucher G."/>
            <person name="Schuetz S."/>
            <person name="Maleszka R."/>
            <person name="Wimmer E.A."/>
            <person name="Beeman R.W."/>
            <person name="Lorenzen M."/>
            <person name="Tomoyasu Y."/>
            <person name="Miller S.C."/>
            <person name="Grossmann D."/>
            <person name="Bucher G."/>
        </authorList>
    </citation>
    <scope>NUCLEOTIDE SEQUENCE [LARGE SCALE GENOMIC DNA]</scope>
    <source>
        <strain evidence="1 2">Georgia GA2</strain>
    </source>
</reference>
<protein>
    <submittedName>
        <fullName evidence="1">Uncharacterized protein</fullName>
    </submittedName>
</protein>
<evidence type="ECO:0000313" key="1">
    <source>
        <dbReference type="EMBL" id="KYB29447.1"/>
    </source>
</evidence>